<evidence type="ECO:0000256" key="1">
    <source>
        <dbReference type="ARBA" id="ARBA00038079"/>
    </source>
</evidence>
<evidence type="ECO:0000259" key="3">
    <source>
        <dbReference type="Pfam" id="PF01494"/>
    </source>
</evidence>
<organism evidence="5 7">
    <name type="scientific">Fluoribacter gormanii</name>
    <dbReference type="NCBI Taxonomy" id="464"/>
    <lineage>
        <taxon>Bacteria</taxon>
        <taxon>Pseudomonadati</taxon>
        <taxon>Pseudomonadota</taxon>
        <taxon>Gammaproteobacteria</taxon>
        <taxon>Legionellales</taxon>
        <taxon>Legionellaceae</taxon>
        <taxon>Fluoribacter</taxon>
    </lineage>
</organism>
<evidence type="ECO:0000313" key="5">
    <source>
        <dbReference type="EMBL" id="STO24835.1"/>
    </source>
</evidence>
<dbReference type="InterPro" id="IPR002938">
    <property type="entry name" value="FAD-bd"/>
</dbReference>
<comment type="similarity">
    <text evidence="1">Belongs to the CbrA family.</text>
</comment>
<reference evidence="4 6" key="1">
    <citation type="submission" date="2017-01" db="EMBL/GenBank/DDBJ databases">
        <authorList>
            <person name="Varghese N."/>
            <person name="Submissions S."/>
        </authorList>
    </citation>
    <scope>NUCLEOTIDE SEQUENCE [LARGE SCALE GENOMIC DNA]</scope>
    <source>
        <strain evidence="4 6">ATCC 33342</strain>
    </source>
</reference>
<dbReference type="EMBL" id="UGGV01000001">
    <property type="protein sequence ID" value="STO24835.1"/>
    <property type="molecule type" value="Genomic_DNA"/>
</dbReference>
<keyword evidence="6" id="KW-1185">Reference proteome</keyword>
<name>A0A377GJX7_9GAMM</name>
<dbReference type="STRING" id="464.Lgor_2419"/>
<gene>
    <name evidence="5" type="ORF">NCTC11401_01653</name>
    <name evidence="4" type="ORF">SAMN05421777_11357</name>
</gene>
<proteinExistence type="inferred from homology"/>
<protein>
    <recommendedName>
        <fullName evidence="2">Protein CbrA</fullName>
    </recommendedName>
</protein>
<dbReference type="Proteomes" id="UP000186808">
    <property type="component" value="Unassembled WGS sequence"/>
</dbReference>
<evidence type="ECO:0000313" key="4">
    <source>
        <dbReference type="EMBL" id="SIR48464.1"/>
    </source>
</evidence>
<dbReference type="Pfam" id="PF01494">
    <property type="entry name" value="FAD_binding_3"/>
    <property type="match status" value="1"/>
</dbReference>
<dbReference type="EMBL" id="FTNL01000013">
    <property type="protein sequence ID" value="SIR48464.1"/>
    <property type="molecule type" value="Genomic_DNA"/>
</dbReference>
<accession>A0A377GJX7</accession>
<dbReference type="SUPFAM" id="SSF51905">
    <property type="entry name" value="FAD/NAD(P)-binding domain"/>
    <property type="match status" value="1"/>
</dbReference>
<dbReference type="PRINTS" id="PR00420">
    <property type="entry name" value="RNGMNOXGNASE"/>
</dbReference>
<dbReference type="RefSeq" id="WP_058468878.1">
    <property type="nucleotide sequence ID" value="NZ_CAAAIX010000022.1"/>
</dbReference>
<evidence type="ECO:0000313" key="6">
    <source>
        <dbReference type="Proteomes" id="UP000186808"/>
    </source>
</evidence>
<evidence type="ECO:0000313" key="7">
    <source>
        <dbReference type="Proteomes" id="UP000254374"/>
    </source>
</evidence>
<dbReference type="InterPro" id="IPR050407">
    <property type="entry name" value="Geranylgeranyl_reductase"/>
</dbReference>
<dbReference type="Proteomes" id="UP000254374">
    <property type="component" value="Unassembled WGS sequence"/>
</dbReference>
<dbReference type="OrthoDB" id="5652862at2"/>
<dbReference type="Gene3D" id="3.50.50.60">
    <property type="entry name" value="FAD/NAD(P)-binding domain"/>
    <property type="match status" value="1"/>
</dbReference>
<dbReference type="InterPro" id="IPR036188">
    <property type="entry name" value="FAD/NAD-bd_sf"/>
</dbReference>
<feature type="domain" description="FAD-binding" evidence="3">
    <location>
        <begin position="3"/>
        <end position="202"/>
    </location>
</feature>
<dbReference type="AlphaFoldDB" id="A0A377GJX7"/>
<sequence length="400" mass="44280">MTLDVLIIGGGPSGATTALLLAEAGWSVGLVEKKIFPRRKVCGEFISVTSLPLLQKLGLEEFYLKNGGPEIQKVGLYADDVILTANMPSTETSKNLWGRALAREYLDTKLIDKAKLEGVRVWQPCEALSLHQSKDGLFTCSVKGNNKITMITASLIVVANGSWEKRIDQVENKMHRDSELLAFKAHFKNATLPENLMPLLAFPGGYGGIVHSSMEKVTLSCCIRRSLLRELRLKNPGIHAGDTVYQYILSQCRGAREVLGCAEREGNWLAVGPIKPGIRSCYQNGIFFVGNIAGEAHPIVAEGISMAMQSAWLLSRCLIHFKLNIRGGNYRDDAGAYYTKQWRKYFSSRIHAASFFAQLAMMKPWSRSLLLPIIKQFPTILTLGAQLSGKIQHVMPIEEI</sequence>
<reference evidence="5 7" key="2">
    <citation type="submission" date="2018-06" db="EMBL/GenBank/DDBJ databases">
        <authorList>
            <consortium name="Pathogen Informatics"/>
            <person name="Doyle S."/>
        </authorList>
    </citation>
    <scope>NUCLEOTIDE SEQUENCE [LARGE SCALE GENOMIC DNA]</scope>
    <source>
        <strain evidence="5 7">NCTC11401</strain>
    </source>
</reference>
<dbReference type="PANTHER" id="PTHR42685">
    <property type="entry name" value="GERANYLGERANYL DIPHOSPHATE REDUCTASE"/>
    <property type="match status" value="1"/>
</dbReference>
<evidence type="ECO:0000256" key="2">
    <source>
        <dbReference type="ARBA" id="ARBA00040363"/>
    </source>
</evidence>
<dbReference type="PANTHER" id="PTHR42685:SF22">
    <property type="entry name" value="CONDITIONED MEDIUM FACTOR RECEPTOR 1"/>
    <property type="match status" value="1"/>
</dbReference>
<dbReference type="GO" id="GO:0071949">
    <property type="term" value="F:FAD binding"/>
    <property type="evidence" value="ECO:0007669"/>
    <property type="project" value="InterPro"/>
</dbReference>